<dbReference type="SUPFAM" id="SSF48334">
    <property type="entry name" value="DNA repair protein MutS, domain III"/>
    <property type="match status" value="1"/>
</dbReference>
<dbReference type="FunFam" id="3.40.1170.10:FF:000007">
    <property type="entry name" value="DNA mismatch repair protein"/>
    <property type="match status" value="1"/>
</dbReference>
<dbReference type="InterPro" id="IPR007696">
    <property type="entry name" value="DNA_mismatch_repair_MutS_core"/>
</dbReference>
<dbReference type="PANTHER" id="PTHR11361">
    <property type="entry name" value="DNA MISMATCH REPAIR PROTEIN MUTS FAMILY MEMBER"/>
    <property type="match status" value="1"/>
</dbReference>
<dbReference type="InterPro" id="IPR016151">
    <property type="entry name" value="DNA_mismatch_repair_MutS_N"/>
</dbReference>
<dbReference type="Proteomes" id="UP000694416">
    <property type="component" value="Unplaced"/>
</dbReference>
<dbReference type="InterPro" id="IPR017261">
    <property type="entry name" value="DNA_mismatch_repair_MutS/MSH"/>
</dbReference>
<evidence type="ECO:0000313" key="4">
    <source>
        <dbReference type="Ensembl" id="ENSPTEP00000011547.1"/>
    </source>
</evidence>
<proteinExistence type="inferred from homology"/>
<dbReference type="Gene3D" id="1.10.1420.10">
    <property type="match status" value="2"/>
</dbReference>
<dbReference type="PIRSF" id="PIRSF037677">
    <property type="entry name" value="DNA_mis_repair_Msh6"/>
    <property type="match status" value="1"/>
</dbReference>
<dbReference type="SUPFAM" id="SSF55271">
    <property type="entry name" value="DNA repair protein MutS, domain I"/>
    <property type="match status" value="1"/>
</dbReference>
<dbReference type="GO" id="GO:0030983">
    <property type="term" value="F:mismatched DNA binding"/>
    <property type="evidence" value="ECO:0007669"/>
    <property type="project" value="InterPro"/>
</dbReference>
<dbReference type="Pfam" id="PF05192">
    <property type="entry name" value="MutS_III"/>
    <property type="match status" value="1"/>
</dbReference>
<dbReference type="InterPro" id="IPR036678">
    <property type="entry name" value="MutS_con_dom_sf"/>
</dbReference>
<dbReference type="Pfam" id="PF01624">
    <property type="entry name" value="MutS_I"/>
    <property type="match status" value="1"/>
</dbReference>
<dbReference type="AlphaFoldDB" id="A0A8C9GY89"/>
<dbReference type="Gene3D" id="3.40.1170.10">
    <property type="entry name" value="DNA repair protein MutS, domain I"/>
    <property type="match status" value="1"/>
</dbReference>
<dbReference type="GO" id="GO:0032301">
    <property type="term" value="C:MutSalpha complex"/>
    <property type="evidence" value="ECO:0007669"/>
    <property type="project" value="TreeGrafter"/>
</dbReference>
<feature type="compositionally biased region" description="Low complexity" evidence="2">
    <location>
        <begin position="208"/>
        <end position="227"/>
    </location>
</feature>
<dbReference type="GO" id="GO:0005524">
    <property type="term" value="F:ATP binding"/>
    <property type="evidence" value="ECO:0007669"/>
    <property type="project" value="InterPro"/>
</dbReference>
<dbReference type="SUPFAM" id="SSF53150">
    <property type="entry name" value="DNA repair protein MutS, domain II"/>
    <property type="match status" value="1"/>
</dbReference>
<sequence>MVEHNKQQVPASNKKQASILSFFKAQDSKNNKRMSNEINIKKDVRNEFGDNTYSNGLDDNKNVEYGSCLDMKAKVNRVDNFFTSNNIIDRENNFNKINASKMLDMISAHQYNDQGSNKMINNVTNNNVSITGGTCFNEGINEHNINKFMNSNTTISTNISNENYEINKKRNDINTDLDNLDESTEDDIIIKKKRKIVLDSSIEDINDNDNNNNDNNNNDNNNNNNIMIKSIGNNNNVASQNNNDKLRNLIYNANDSIPETLFEDKNKAENISYIRNRKESDSKKSQELDVIKNKFLNLPITLTNDKFRLYIEQYFIYCNTFEFPKWIQPQHIRDKNLNTPESPDYDCTTMWTPPPNHEWAIEYKQAHYTPGMQQFWSIKSKNFDKIIFFKMGRFYEIFYIDACFMHTCCGLNWMGGEQKPHLGFPEQSLHMYAKKVINSGHKVVVIEQMETPKELEQRNKESVGPKEKAIKRDINEIYTKGTLLHDSMLNSETKYIVCFYFDEVESLNDTNDVLKTKCNFGFVVSDIATAYVALGYCTDDESRIQLRTILAQLCPAEILYCSKNINKEVLSIFKNMPASPELTGVNTFPNIIAALDEVNKYFETLPKPVEFYQEQNSVMCALGGFIIYLRSLLLDKKILKFCKLEMYDLFKKDNYMILDATALNHLEILETQSGEVKNSLYDYVNKTCTNFGARNMRRWICSPLLDCDKINERLDVVTFLKNNEHILSLIRIKMKKLPDIERLLNKICIQASQSERGAVFFDNIVNTKLKEFVTFLNAFKEIDNILNEINTIDKDDEFLPKRLFEITNTIGVVSTGNTDKQQYTGFYPNISDITNQLLERIDYDGEKEYKPAAGFDNDIDIISQKEKEIEEKLHNILGNIKKTLKIPSLKYVHAKYKYEIECPDNIPKSFLNSVEITSAKKGFVRFHTDDIKSCIEVLDDIEQEKKDA</sequence>
<protein>
    <recommendedName>
        <fullName evidence="3">DNA mismatch repair protein MutS core domain-containing protein</fullName>
    </recommendedName>
</protein>
<dbReference type="InterPro" id="IPR007695">
    <property type="entry name" value="DNA_mismatch_repair_MutS-lik_N"/>
</dbReference>
<feature type="region of interest" description="Disordered" evidence="2">
    <location>
        <begin position="203"/>
        <end position="227"/>
    </location>
</feature>
<reference evidence="4" key="2">
    <citation type="submission" date="2025-09" db="UniProtKB">
        <authorList>
            <consortium name="Ensembl"/>
        </authorList>
    </citation>
    <scope>IDENTIFICATION</scope>
</reference>
<evidence type="ECO:0000313" key="5">
    <source>
        <dbReference type="Proteomes" id="UP000694416"/>
    </source>
</evidence>
<evidence type="ECO:0000256" key="2">
    <source>
        <dbReference type="SAM" id="MobiDB-lite"/>
    </source>
</evidence>
<feature type="domain" description="DNA mismatch repair protein MutS core" evidence="3">
    <location>
        <begin position="675"/>
        <end position="947"/>
    </location>
</feature>
<dbReference type="SMART" id="SM00533">
    <property type="entry name" value="MUTSd"/>
    <property type="match status" value="1"/>
</dbReference>
<dbReference type="InterPro" id="IPR036187">
    <property type="entry name" value="DNA_mismatch_repair_MutS_sf"/>
</dbReference>
<keyword evidence="5" id="KW-1185">Reference proteome</keyword>
<dbReference type="GO" id="GO:0140664">
    <property type="term" value="F:ATP-dependent DNA damage sensor activity"/>
    <property type="evidence" value="ECO:0007669"/>
    <property type="project" value="InterPro"/>
</dbReference>
<dbReference type="PANTHER" id="PTHR11361:SF148">
    <property type="entry name" value="DNA MISMATCH REPAIR PROTEIN MSH6"/>
    <property type="match status" value="1"/>
</dbReference>
<accession>A0A8C9GY89</accession>
<reference evidence="4" key="1">
    <citation type="submission" date="2025-08" db="UniProtKB">
        <authorList>
            <consortium name="Ensembl"/>
        </authorList>
    </citation>
    <scope>IDENTIFICATION</scope>
</reference>
<comment type="similarity">
    <text evidence="1">Belongs to the DNA mismatch repair MutS family.</text>
</comment>
<dbReference type="InterPro" id="IPR045076">
    <property type="entry name" value="MutS"/>
</dbReference>
<organism evidence="4 5">
    <name type="scientific">Piliocolobus tephrosceles</name>
    <name type="common">Ugandan red Colobus</name>
    <dbReference type="NCBI Taxonomy" id="591936"/>
    <lineage>
        <taxon>Eukaryota</taxon>
        <taxon>Metazoa</taxon>
        <taxon>Chordata</taxon>
        <taxon>Craniata</taxon>
        <taxon>Vertebrata</taxon>
        <taxon>Euteleostomi</taxon>
        <taxon>Mammalia</taxon>
        <taxon>Eutheria</taxon>
        <taxon>Euarchontoglires</taxon>
        <taxon>Primates</taxon>
        <taxon>Haplorrhini</taxon>
        <taxon>Catarrhini</taxon>
        <taxon>Cercopithecidae</taxon>
        <taxon>Colobinae</taxon>
        <taxon>Piliocolobus</taxon>
    </lineage>
</organism>
<name>A0A8C9GY89_9PRIM</name>
<evidence type="ECO:0000259" key="3">
    <source>
        <dbReference type="SMART" id="SM00533"/>
    </source>
</evidence>
<evidence type="ECO:0000256" key="1">
    <source>
        <dbReference type="ARBA" id="ARBA00006271"/>
    </source>
</evidence>
<dbReference type="Ensembl" id="ENSPTET00000017431.1">
    <property type="protein sequence ID" value="ENSPTEP00000011547.1"/>
    <property type="gene ID" value="ENSPTEG00000013015.1"/>
</dbReference>
<dbReference type="Gene3D" id="3.30.420.110">
    <property type="entry name" value="MutS, connector domain"/>
    <property type="match status" value="1"/>
</dbReference>
<dbReference type="GO" id="GO:0006298">
    <property type="term" value="P:mismatch repair"/>
    <property type="evidence" value="ECO:0007669"/>
    <property type="project" value="InterPro"/>
</dbReference>